<dbReference type="CDD" id="cd07246">
    <property type="entry name" value="VOC_like"/>
    <property type="match status" value="1"/>
</dbReference>
<evidence type="ECO:0000313" key="3">
    <source>
        <dbReference type="Proteomes" id="UP000275865"/>
    </source>
</evidence>
<organism evidence="2 3">
    <name type="scientific">Micromonospora musae</name>
    <dbReference type="NCBI Taxonomy" id="1894970"/>
    <lineage>
        <taxon>Bacteria</taxon>
        <taxon>Bacillati</taxon>
        <taxon>Actinomycetota</taxon>
        <taxon>Actinomycetes</taxon>
        <taxon>Micromonosporales</taxon>
        <taxon>Micromonosporaceae</taxon>
        <taxon>Micromonospora</taxon>
    </lineage>
</organism>
<gene>
    <name evidence="2" type="ORF">D7044_13925</name>
</gene>
<dbReference type="InterPro" id="IPR037523">
    <property type="entry name" value="VOC_core"/>
</dbReference>
<dbReference type="Proteomes" id="UP000275865">
    <property type="component" value="Unassembled WGS sequence"/>
</dbReference>
<dbReference type="AlphaFoldDB" id="A0A3A9YIS2"/>
<comment type="caution">
    <text evidence="2">The sequence shown here is derived from an EMBL/GenBank/DDBJ whole genome shotgun (WGS) entry which is preliminary data.</text>
</comment>
<accession>A0A3A9YIS2</accession>
<dbReference type="SUPFAM" id="SSF54593">
    <property type="entry name" value="Glyoxalase/Bleomycin resistance protein/Dihydroxybiphenyl dioxygenase"/>
    <property type="match status" value="1"/>
</dbReference>
<dbReference type="PANTHER" id="PTHR34109">
    <property type="entry name" value="BNAUNNG04460D PROTEIN-RELATED"/>
    <property type="match status" value="1"/>
</dbReference>
<dbReference type="Gene3D" id="3.30.720.110">
    <property type="match status" value="1"/>
</dbReference>
<reference evidence="2 3" key="1">
    <citation type="submission" date="2018-09" db="EMBL/GenBank/DDBJ databases">
        <title>Micromonospora sp. nov. MS1-9, isolated from a root of Musa sp.</title>
        <authorList>
            <person name="Kuncharoen N."/>
            <person name="Kudo T."/>
            <person name="Ohkuma M."/>
            <person name="Yuki M."/>
            <person name="Tanasupawat S."/>
        </authorList>
    </citation>
    <scope>NUCLEOTIDE SEQUENCE [LARGE SCALE GENOMIC DNA]</scope>
    <source>
        <strain evidence="2 3">MS1-9</strain>
    </source>
</reference>
<dbReference type="PANTHER" id="PTHR34109:SF1">
    <property type="entry name" value="VOC DOMAIN-CONTAINING PROTEIN"/>
    <property type="match status" value="1"/>
</dbReference>
<proteinExistence type="predicted"/>
<dbReference type="EMBL" id="RAZT01000006">
    <property type="protein sequence ID" value="RKN32477.1"/>
    <property type="molecule type" value="Genomic_DNA"/>
</dbReference>
<dbReference type="InterPro" id="IPR004360">
    <property type="entry name" value="Glyas_Fos-R_dOase_dom"/>
</dbReference>
<protein>
    <submittedName>
        <fullName evidence="2">VOC family protein</fullName>
    </submittedName>
</protein>
<feature type="domain" description="VOC" evidence="1">
    <location>
        <begin position="11"/>
        <end position="138"/>
    </location>
</feature>
<name>A0A3A9YIS2_9ACTN</name>
<dbReference type="PROSITE" id="PS51819">
    <property type="entry name" value="VOC"/>
    <property type="match status" value="1"/>
</dbReference>
<dbReference type="Gene3D" id="3.30.720.120">
    <property type="match status" value="1"/>
</dbReference>
<dbReference type="Pfam" id="PF00903">
    <property type="entry name" value="Glyoxalase"/>
    <property type="match status" value="1"/>
</dbReference>
<evidence type="ECO:0000313" key="2">
    <source>
        <dbReference type="EMBL" id="RKN32477.1"/>
    </source>
</evidence>
<dbReference type="InterPro" id="IPR029068">
    <property type="entry name" value="Glyas_Bleomycin-R_OHBP_Dase"/>
</dbReference>
<sequence length="167" mass="18014">MTQSTRPIPDTYRRITPCLVVDGAAKAIDFYTQVFSATERMRFPGPDGTIAHAEIEIGDSVVIIEDASPHTGTTAPPADGLAGSPVFQFIYVDDVDATVACAVEFGGRLKRAAQDQFYGDRDAFIIDPFGHGWTIASHVEDVSAEEMGRRLNQIQGQPTAGEEGPSR</sequence>
<evidence type="ECO:0000259" key="1">
    <source>
        <dbReference type="PROSITE" id="PS51819"/>
    </source>
</evidence>